<dbReference type="RefSeq" id="WP_083487153.1">
    <property type="nucleotide sequence ID" value="NZ_CAXVKP010000012.1"/>
</dbReference>
<reference evidence="1 2" key="1">
    <citation type="submission" date="2015-09" db="EMBL/GenBank/DDBJ databases">
        <authorList>
            <consortium name="Pathogen Informatics"/>
        </authorList>
    </citation>
    <scope>NUCLEOTIDE SEQUENCE [LARGE SCALE GENOMIC DNA]</scope>
    <source>
        <strain evidence="1 2">2789STDY5834876</strain>
    </source>
</reference>
<dbReference type="EMBL" id="CYZU01000045">
    <property type="protein sequence ID" value="CUO94648.1"/>
    <property type="molecule type" value="Genomic_DNA"/>
</dbReference>
<protein>
    <submittedName>
        <fullName evidence="1">Uncharacterized protein</fullName>
    </submittedName>
</protein>
<organism evidence="1 2">
    <name type="scientific">Faecalicatena contorta</name>
    <dbReference type="NCBI Taxonomy" id="39482"/>
    <lineage>
        <taxon>Bacteria</taxon>
        <taxon>Bacillati</taxon>
        <taxon>Bacillota</taxon>
        <taxon>Clostridia</taxon>
        <taxon>Lachnospirales</taxon>
        <taxon>Lachnospiraceae</taxon>
        <taxon>Faecalicatena</taxon>
    </lineage>
</organism>
<name>A0A174JAK4_9FIRM</name>
<accession>A0A174JAK4</accession>
<dbReference type="STRING" id="39482.ERS852491_03798"/>
<evidence type="ECO:0000313" key="1">
    <source>
        <dbReference type="EMBL" id="CUO94648.1"/>
    </source>
</evidence>
<sequence>MYELADIYHSDNIEDVSDQFIAAAGILKGTFDNVGECGYSIPSHWDIGKVYKRLILGIAKEKKVSVIDALFLAYHSFVSGKIDDYNSSFYYENPQNILQAFLDGKIE</sequence>
<dbReference type="AlphaFoldDB" id="A0A174JAK4"/>
<evidence type="ECO:0000313" key="2">
    <source>
        <dbReference type="Proteomes" id="UP000095544"/>
    </source>
</evidence>
<dbReference type="Proteomes" id="UP000095544">
    <property type="component" value="Unassembled WGS sequence"/>
</dbReference>
<proteinExistence type="predicted"/>
<gene>
    <name evidence="1" type="ORF">ERS852491_03798</name>
</gene>